<dbReference type="SMART" id="SM00015">
    <property type="entry name" value="IQ"/>
    <property type="match status" value="4"/>
</dbReference>
<dbReference type="CDD" id="cd01383">
    <property type="entry name" value="MYSc_Myo8"/>
    <property type="match status" value="1"/>
</dbReference>
<keyword evidence="7 9" id="KW-0009">Actin-binding</keyword>
<dbReference type="GO" id="GO:0016020">
    <property type="term" value="C:membrane"/>
    <property type="evidence" value="ECO:0007669"/>
    <property type="project" value="TreeGrafter"/>
</dbReference>
<evidence type="ECO:0000256" key="3">
    <source>
        <dbReference type="ARBA" id="ARBA00022840"/>
    </source>
</evidence>
<dbReference type="Pfam" id="PF00612">
    <property type="entry name" value="IQ"/>
    <property type="match status" value="1"/>
</dbReference>
<dbReference type="Gene3D" id="1.10.10.820">
    <property type="match status" value="1"/>
</dbReference>
<feature type="binding site" evidence="9">
    <location>
        <begin position="270"/>
        <end position="277"/>
    </location>
    <ligand>
        <name>ATP</name>
        <dbReference type="ChEBI" id="CHEBI:30616"/>
    </ligand>
</feature>
<dbReference type="AlphaFoldDB" id="A0AAN7KC52"/>
<dbReference type="PRINTS" id="PR00193">
    <property type="entry name" value="MYOSINHEAVY"/>
</dbReference>
<dbReference type="Gene3D" id="1.20.5.190">
    <property type="match status" value="2"/>
</dbReference>
<dbReference type="Gene3D" id="1.20.58.530">
    <property type="match status" value="1"/>
</dbReference>
<accession>A0AAN7KC52</accession>
<comment type="caution">
    <text evidence="13">The sequence shown here is derived from an EMBL/GenBank/DDBJ whole genome shotgun (WGS) entry which is preliminary data.</text>
</comment>
<feature type="region of interest" description="Actin-binding" evidence="9">
    <location>
        <begin position="731"/>
        <end position="753"/>
    </location>
</feature>
<dbReference type="InterPro" id="IPR027417">
    <property type="entry name" value="P-loop_NTPase"/>
</dbReference>
<dbReference type="GO" id="GO:0005737">
    <property type="term" value="C:cytoplasm"/>
    <property type="evidence" value="ECO:0007669"/>
    <property type="project" value="TreeGrafter"/>
</dbReference>
<evidence type="ECO:0000256" key="4">
    <source>
        <dbReference type="ARBA" id="ARBA00022860"/>
    </source>
</evidence>
<keyword evidence="5 9" id="KW-0518">Myosin</keyword>
<evidence type="ECO:0000256" key="1">
    <source>
        <dbReference type="ARBA" id="ARBA00022737"/>
    </source>
</evidence>
<keyword evidence="2 9" id="KW-0547">Nucleotide-binding</keyword>
<dbReference type="FunFam" id="1.20.58.530:FF:000013">
    <property type="entry name" value="Unconventional myosin-XIX"/>
    <property type="match status" value="1"/>
</dbReference>
<evidence type="ECO:0000256" key="2">
    <source>
        <dbReference type="ARBA" id="ARBA00022741"/>
    </source>
</evidence>
<dbReference type="GO" id="GO:0005524">
    <property type="term" value="F:ATP binding"/>
    <property type="evidence" value="ECO:0007669"/>
    <property type="project" value="UniProtKB-UniRule"/>
</dbReference>
<name>A0AAN7KC52_9MYRT</name>
<protein>
    <recommendedName>
        <fullName evidence="12">Myosin motor domain-containing protein</fullName>
    </recommendedName>
</protein>
<dbReference type="SMART" id="SM00242">
    <property type="entry name" value="MYSc"/>
    <property type="match status" value="1"/>
</dbReference>
<dbReference type="SUPFAM" id="SSF52540">
    <property type="entry name" value="P-loop containing nucleoside triphosphate hydrolases"/>
    <property type="match status" value="1"/>
</dbReference>
<evidence type="ECO:0000256" key="5">
    <source>
        <dbReference type="ARBA" id="ARBA00023123"/>
    </source>
</evidence>
<dbReference type="PANTHER" id="PTHR13140">
    <property type="entry name" value="MYOSIN"/>
    <property type="match status" value="1"/>
</dbReference>
<evidence type="ECO:0000256" key="7">
    <source>
        <dbReference type="ARBA" id="ARBA00023203"/>
    </source>
</evidence>
<dbReference type="PROSITE" id="PS50096">
    <property type="entry name" value="IQ"/>
    <property type="match status" value="2"/>
</dbReference>
<dbReference type="Gene3D" id="6.20.240.20">
    <property type="match status" value="1"/>
</dbReference>
<dbReference type="EMBL" id="JAXIOK010000007">
    <property type="protein sequence ID" value="KAK4766153.1"/>
    <property type="molecule type" value="Genomic_DNA"/>
</dbReference>
<evidence type="ECO:0000313" key="14">
    <source>
        <dbReference type="Proteomes" id="UP001345219"/>
    </source>
</evidence>
<dbReference type="GO" id="GO:0030048">
    <property type="term" value="P:actin filament-based movement"/>
    <property type="evidence" value="ECO:0007669"/>
    <property type="project" value="UniProtKB-ARBA"/>
</dbReference>
<dbReference type="GO" id="GO:0051015">
    <property type="term" value="F:actin filament binding"/>
    <property type="evidence" value="ECO:0007669"/>
    <property type="project" value="TreeGrafter"/>
</dbReference>
<dbReference type="FunFam" id="1.10.10.820:FF:000001">
    <property type="entry name" value="Myosin heavy chain"/>
    <property type="match status" value="1"/>
</dbReference>
<dbReference type="Pfam" id="PF25369">
    <property type="entry name" value="SH3_VIII-1_N"/>
    <property type="match status" value="1"/>
</dbReference>
<keyword evidence="1" id="KW-0677">Repeat</keyword>
<dbReference type="Proteomes" id="UP001345219">
    <property type="component" value="Chromosome 7"/>
</dbReference>
<dbReference type="GO" id="GO:0007015">
    <property type="term" value="P:actin filament organization"/>
    <property type="evidence" value="ECO:0007669"/>
    <property type="project" value="TreeGrafter"/>
</dbReference>
<feature type="coiled-coil region" evidence="10">
    <location>
        <begin position="970"/>
        <end position="1004"/>
    </location>
</feature>
<dbReference type="GO" id="GO:0000146">
    <property type="term" value="F:microfilament motor activity"/>
    <property type="evidence" value="ECO:0007669"/>
    <property type="project" value="TreeGrafter"/>
</dbReference>
<dbReference type="Gene3D" id="1.20.120.720">
    <property type="entry name" value="Myosin VI head, motor domain, U50 subdomain"/>
    <property type="match status" value="1"/>
</dbReference>
<dbReference type="PANTHER" id="PTHR13140:SF780">
    <property type="entry name" value="MYOSIN-1"/>
    <property type="match status" value="1"/>
</dbReference>
<feature type="region of interest" description="Disordered" evidence="11">
    <location>
        <begin position="51"/>
        <end position="121"/>
    </location>
</feature>
<keyword evidence="10" id="KW-0175">Coiled coil</keyword>
<sequence length="1168" mass="131909">MSGTVGMQPSFLSIKSLPGDFRFMDSPESNRLQINEKSRLGSCDVTALSIPENGKLGDDIDEDVNSYGGDFDQVNEDSPYSGDLVSAEEGPSNDEEGVDPVALSLPSSSKPHDDNTWGDTSSYARNKKIQSFFKLPNGEWELVKILSYSGSESLISLNEGKALKVKNDCLVQSNPVILDGVDDLMQLSFLNEPAVLYNLQYRYNQDMIYTKAGPVLVAINPFKKVPLYGDDYIEGYRRKSIESPHVYAITDTAMGEMVRDEVNQSIIISGESGAGKTETAKIAMQYLAALGGGGGIEYEILKTNPVLEAFGNAKTSRNNNSSRFGKLIEIQFSETGRIYGAKIQTFLLEKSRVVQCAEGERSYHVFYQLCAGADHDLREKLNLRNAGEYKYLRQSSCFSISGVDDAEQFGILTEALDVVHITKEDQESVFAMLAAVLWLGNILFTVIDNENHAEVVEDESLTTVAKLLGCSSDQLNRALSTRKMRVGNDTIVQKLKISQASDSRDALAKSIYACLFDWLVEQINKSLSAGKRRTGRSISILDIYGFESFDRNSFEQFCINYANERLQHHFNRHMFKLEQEEYIQDGIDWARVDFEDNQDCLNLFEKKPLGLLSLLDEESTFPNANDVTFANKLKEHLHSKSCFHGGRGKDFTVNHYAGEVSYDTTGFLEKNRDLLHLESIELLSECSCSLPQIFATSMLTQSEKPVTGPLFKAGGAESQKLSVATKFKGQLFQLMQRLENTTPHFIRCIKPNSLQSPGVYEQGLVLQQLRCCGVLEVVRISRSGFPTKMSHQKFARRYGFLLLESVASQDPLSVSVAILHQFNILPEMYQVGYTKLFFRTGQIGLLENTRNRTLRGILRVQSCFRSHQVRVYIKDLKKGIMTIQSFIIGEKVRKEYAVVVRRHRAAATIQKWVKGKRVINEYKKLCSASIAMQSVVRGWLVRRCSSDIGFMKYGLKGIEPEDVLVKASFLAELQRRVLKSETALREKEEENDILKQRLQQYDSRWLEYETKMKSMEEVWQKQMKSLQSSLSITRKSLAIDNSGRNSDSSVNDFETGHMTTESNGARPVSAGLGVTNRLAEEFERRSHVFGDDAKFLVEVKSGHLEAGLNPDRELRRLKQMFEAWKKDYGMRLRETKIILNKLENEERGAATDVVKKKWWGRRNSSRMN</sequence>
<dbReference type="InterPro" id="IPR000048">
    <property type="entry name" value="IQ_motif_EF-hand-BS"/>
</dbReference>
<dbReference type="InterPro" id="IPR057535">
    <property type="entry name" value="MYO1-3_N_SH3"/>
</dbReference>
<evidence type="ECO:0000256" key="11">
    <source>
        <dbReference type="SAM" id="MobiDB-lite"/>
    </source>
</evidence>
<feature type="region of interest" description="Disordered" evidence="11">
    <location>
        <begin position="1041"/>
        <end position="1069"/>
    </location>
</feature>
<dbReference type="InterPro" id="IPR001609">
    <property type="entry name" value="Myosin_head_motor_dom-like"/>
</dbReference>
<reference evidence="13 14" key="1">
    <citation type="journal article" date="2023" name="Hortic Res">
        <title>Pangenome of water caltrop reveals structural variations and asymmetric subgenome divergence after allopolyploidization.</title>
        <authorList>
            <person name="Zhang X."/>
            <person name="Chen Y."/>
            <person name="Wang L."/>
            <person name="Yuan Y."/>
            <person name="Fang M."/>
            <person name="Shi L."/>
            <person name="Lu R."/>
            <person name="Comes H.P."/>
            <person name="Ma Y."/>
            <person name="Chen Y."/>
            <person name="Huang G."/>
            <person name="Zhou Y."/>
            <person name="Zheng Z."/>
            <person name="Qiu Y."/>
        </authorList>
    </citation>
    <scope>NUCLEOTIDE SEQUENCE [LARGE SCALE GENOMIC DNA]</scope>
    <source>
        <tissue evidence="13">Roots</tissue>
    </source>
</reference>
<dbReference type="Gene3D" id="3.40.850.10">
    <property type="entry name" value="Kinesin motor domain"/>
    <property type="match status" value="1"/>
</dbReference>
<comment type="similarity">
    <text evidence="8">Belongs to the TRAFAC class myosin-kinesin ATPase superfamily. Myosin family. Plant myosin class VIII subfamily.</text>
</comment>
<feature type="compositionally biased region" description="Polar residues" evidence="11">
    <location>
        <begin position="1042"/>
        <end position="1063"/>
    </location>
</feature>
<evidence type="ECO:0000256" key="8">
    <source>
        <dbReference type="ARBA" id="ARBA00060862"/>
    </source>
</evidence>
<evidence type="ECO:0000313" key="13">
    <source>
        <dbReference type="EMBL" id="KAK4766153.1"/>
    </source>
</evidence>
<evidence type="ECO:0000256" key="10">
    <source>
        <dbReference type="SAM" id="Coils"/>
    </source>
</evidence>
<dbReference type="GO" id="GO:0005516">
    <property type="term" value="F:calmodulin binding"/>
    <property type="evidence" value="ECO:0007669"/>
    <property type="project" value="UniProtKB-KW"/>
</dbReference>
<keyword evidence="4" id="KW-0112">Calmodulin-binding</keyword>
<gene>
    <name evidence="13" type="ORF">SAY87_007795</name>
</gene>
<keyword evidence="3 9" id="KW-0067">ATP-binding</keyword>
<dbReference type="InterPro" id="IPR036961">
    <property type="entry name" value="Kinesin_motor_dom_sf"/>
</dbReference>
<dbReference type="Pfam" id="PF00063">
    <property type="entry name" value="Myosin_head"/>
    <property type="match status" value="1"/>
</dbReference>
<evidence type="ECO:0000256" key="6">
    <source>
        <dbReference type="ARBA" id="ARBA00023175"/>
    </source>
</evidence>
<organism evidence="13 14">
    <name type="scientific">Trapa incisa</name>
    <dbReference type="NCBI Taxonomy" id="236973"/>
    <lineage>
        <taxon>Eukaryota</taxon>
        <taxon>Viridiplantae</taxon>
        <taxon>Streptophyta</taxon>
        <taxon>Embryophyta</taxon>
        <taxon>Tracheophyta</taxon>
        <taxon>Spermatophyta</taxon>
        <taxon>Magnoliopsida</taxon>
        <taxon>eudicotyledons</taxon>
        <taxon>Gunneridae</taxon>
        <taxon>Pentapetalae</taxon>
        <taxon>rosids</taxon>
        <taxon>malvids</taxon>
        <taxon>Myrtales</taxon>
        <taxon>Lythraceae</taxon>
        <taxon>Trapa</taxon>
    </lineage>
</organism>
<evidence type="ECO:0000256" key="9">
    <source>
        <dbReference type="PROSITE-ProRule" id="PRU00782"/>
    </source>
</evidence>
<feature type="domain" description="Myosin motor" evidence="12">
    <location>
        <begin position="179"/>
        <end position="851"/>
    </location>
</feature>
<dbReference type="GO" id="GO:0016459">
    <property type="term" value="C:myosin complex"/>
    <property type="evidence" value="ECO:0007669"/>
    <property type="project" value="UniProtKB-KW"/>
</dbReference>
<proteinExistence type="inferred from homology"/>
<dbReference type="PROSITE" id="PS51456">
    <property type="entry name" value="MYOSIN_MOTOR"/>
    <property type="match status" value="1"/>
</dbReference>
<evidence type="ECO:0000259" key="12">
    <source>
        <dbReference type="PROSITE" id="PS51456"/>
    </source>
</evidence>
<dbReference type="InterPro" id="IPR036022">
    <property type="entry name" value="MYSc_Myo8"/>
</dbReference>
<keyword evidence="14" id="KW-1185">Reference proteome</keyword>
<keyword evidence="6 9" id="KW-0505">Motor protein</keyword>